<keyword evidence="2" id="KW-0808">Transferase</keyword>
<name>A0A2H0NIW9_9BACT</name>
<feature type="transmembrane region" description="Helical" evidence="7">
    <location>
        <begin position="61"/>
        <end position="86"/>
    </location>
</feature>
<feature type="transmembrane region" description="Helical" evidence="7">
    <location>
        <begin position="135"/>
        <end position="154"/>
    </location>
</feature>
<dbReference type="Pfam" id="PF00953">
    <property type="entry name" value="Glycos_transf_4"/>
    <property type="match status" value="1"/>
</dbReference>
<dbReference type="GO" id="GO:0005886">
    <property type="term" value="C:plasma membrane"/>
    <property type="evidence" value="ECO:0007669"/>
    <property type="project" value="TreeGrafter"/>
</dbReference>
<feature type="transmembrane region" description="Helical" evidence="7">
    <location>
        <begin position="199"/>
        <end position="216"/>
    </location>
</feature>
<protein>
    <recommendedName>
        <fullName evidence="10">Phospho-N-acetylmuramoyl-pentapeptide-transferase</fullName>
    </recommendedName>
</protein>
<feature type="transmembrane region" description="Helical" evidence="7">
    <location>
        <begin position="6"/>
        <end position="27"/>
    </location>
</feature>
<evidence type="ECO:0000256" key="2">
    <source>
        <dbReference type="ARBA" id="ARBA00022679"/>
    </source>
</evidence>
<dbReference type="GO" id="GO:0071555">
    <property type="term" value="P:cell wall organization"/>
    <property type="evidence" value="ECO:0007669"/>
    <property type="project" value="TreeGrafter"/>
</dbReference>
<dbReference type="PROSITE" id="PS01348">
    <property type="entry name" value="MRAY_2"/>
    <property type="match status" value="1"/>
</dbReference>
<comment type="cofactor">
    <cofactor evidence="6">
        <name>Mg(2+)</name>
        <dbReference type="ChEBI" id="CHEBI:18420"/>
    </cofactor>
</comment>
<sequence length="345" mass="39076">MGFIIGFLIISFIINAICLVPYIHFLYRYKLQRQIQKTKDAFDKPTPIFDKLNSIKVGTPIGGGFLIILITILVLFISFPILYYFWIPITSIYSNIASEIKILLFTFISFGLIGLYDDIKKVFFGKSDHFFGLRLWHKLTLEIILALVIGFWLYSELKIEIINFPFIGVINIGVFYIFFAALVTIFFANAFNISDGLDGLASGILMIALSSFWVISHSILDTPLSLFIAVWLGGIIAFLYFNIYPARIFLGDVGALSFGATLAIIGLLLGKPFSLFVIGGLFVVEVVSSFIQLISKKYFKKKVMKVAPFHLWLQERGWKESTIVFRAWLASIMLAIFGLWLAFVI</sequence>
<dbReference type="GO" id="GO:0046872">
    <property type="term" value="F:metal ion binding"/>
    <property type="evidence" value="ECO:0007669"/>
    <property type="project" value="UniProtKB-KW"/>
</dbReference>
<feature type="transmembrane region" description="Helical" evidence="7">
    <location>
        <begin position="166"/>
        <end position="187"/>
    </location>
</feature>
<reference evidence="8 9" key="1">
    <citation type="submission" date="2017-09" db="EMBL/GenBank/DDBJ databases">
        <title>Depth-based differentiation of microbial function through sediment-hosted aquifers and enrichment of novel symbionts in the deep terrestrial subsurface.</title>
        <authorList>
            <person name="Probst A.J."/>
            <person name="Ladd B."/>
            <person name="Jarett J.K."/>
            <person name="Geller-Mcgrath D.E."/>
            <person name="Sieber C.M."/>
            <person name="Emerson J.B."/>
            <person name="Anantharaman K."/>
            <person name="Thomas B.C."/>
            <person name="Malmstrom R."/>
            <person name="Stieglmeier M."/>
            <person name="Klingl A."/>
            <person name="Woyke T."/>
            <person name="Ryan C.M."/>
            <person name="Banfield J.F."/>
        </authorList>
    </citation>
    <scope>NUCLEOTIDE SEQUENCE [LARGE SCALE GENOMIC DNA]</scope>
    <source>
        <strain evidence="8">CG11_big_fil_rev_8_21_14_0_20_37_11</strain>
    </source>
</reference>
<dbReference type="PANTHER" id="PTHR22926">
    <property type="entry name" value="PHOSPHO-N-ACETYLMURAMOYL-PENTAPEPTIDE-TRANSFERASE"/>
    <property type="match status" value="1"/>
</dbReference>
<dbReference type="Proteomes" id="UP000230707">
    <property type="component" value="Unassembled WGS sequence"/>
</dbReference>
<feature type="transmembrane region" description="Helical" evidence="7">
    <location>
        <begin position="92"/>
        <end position="115"/>
    </location>
</feature>
<evidence type="ECO:0000256" key="3">
    <source>
        <dbReference type="ARBA" id="ARBA00022692"/>
    </source>
</evidence>
<feature type="binding site" evidence="6">
    <location>
        <position position="192"/>
    </location>
    <ligand>
        <name>Mg(2+)</name>
        <dbReference type="ChEBI" id="CHEBI:18420"/>
    </ligand>
</feature>
<evidence type="ECO:0000256" key="5">
    <source>
        <dbReference type="ARBA" id="ARBA00023136"/>
    </source>
</evidence>
<gene>
    <name evidence="8" type="ORF">COV53_04595</name>
</gene>
<evidence type="ECO:0000313" key="9">
    <source>
        <dbReference type="Proteomes" id="UP000230707"/>
    </source>
</evidence>
<evidence type="ECO:0000256" key="6">
    <source>
        <dbReference type="PIRSR" id="PIRSR600715-1"/>
    </source>
</evidence>
<keyword evidence="3 7" id="KW-0812">Transmembrane</keyword>
<feature type="transmembrane region" description="Helical" evidence="7">
    <location>
        <begin position="248"/>
        <end position="269"/>
    </location>
</feature>
<feature type="binding site" evidence="6">
    <location>
        <position position="252"/>
    </location>
    <ligand>
        <name>Mg(2+)</name>
        <dbReference type="ChEBI" id="CHEBI:18420"/>
    </ligand>
</feature>
<dbReference type="InterPro" id="IPR000715">
    <property type="entry name" value="Glycosyl_transferase_4"/>
</dbReference>
<dbReference type="GO" id="GO:0044038">
    <property type="term" value="P:cell wall macromolecule biosynthetic process"/>
    <property type="evidence" value="ECO:0007669"/>
    <property type="project" value="TreeGrafter"/>
</dbReference>
<comment type="subcellular location">
    <subcellularLocation>
        <location evidence="1">Membrane</location>
        <topology evidence="1">Multi-pass membrane protein</topology>
    </subcellularLocation>
</comment>
<dbReference type="PANTHER" id="PTHR22926:SF5">
    <property type="entry name" value="PHOSPHO-N-ACETYLMURAMOYL-PENTAPEPTIDE-TRANSFERASE HOMOLOG"/>
    <property type="match status" value="1"/>
</dbReference>
<feature type="transmembrane region" description="Helical" evidence="7">
    <location>
        <begin position="275"/>
        <end position="295"/>
    </location>
</feature>
<comment type="caution">
    <text evidence="8">The sequence shown here is derived from an EMBL/GenBank/DDBJ whole genome shotgun (WGS) entry which is preliminary data.</text>
</comment>
<evidence type="ECO:0008006" key="10">
    <source>
        <dbReference type="Google" id="ProtNLM"/>
    </source>
</evidence>
<organism evidence="8 9">
    <name type="scientific">Candidatus Gottesmanbacteria bacterium CG11_big_fil_rev_8_21_14_0_20_37_11</name>
    <dbReference type="NCBI Taxonomy" id="1974575"/>
    <lineage>
        <taxon>Bacteria</taxon>
        <taxon>Candidatus Gottesmaniibacteriota</taxon>
    </lineage>
</organism>
<accession>A0A2H0NIW9</accession>
<evidence type="ECO:0000256" key="1">
    <source>
        <dbReference type="ARBA" id="ARBA00004141"/>
    </source>
</evidence>
<dbReference type="EMBL" id="PCWS01000100">
    <property type="protein sequence ID" value="PIR08135.1"/>
    <property type="molecule type" value="Genomic_DNA"/>
</dbReference>
<keyword evidence="5 7" id="KW-0472">Membrane</keyword>
<keyword evidence="6" id="KW-0460">Magnesium</keyword>
<keyword evidence="4 7" id="KW-1133">Transmembrane helix</keyword>
<dbReference type="GO" id="GO:0016780">
    <property type="term" value="F:phosphotransferase activity, for other substituted phosphate groups"/>
    <property type="evidence" value="ECO:0007669"/>
    <property type="project" value="InterPro"/>
</dbReference>
<feature type="transmembrane region" description="Helical" evidence="7">
    <location>
        <begin position="222"/>
        <end position="241"/>
    </location>
</feature>
<feature type="transmembrane region" description="Helical" evidence="7">
    <location>
        <begin position="323"/>
        <end position="343"/>
    </location>
</feature>
<dbReference type="AlphaFoldDB" id="A0A2H0NIW9"/>
<evidence type="ECO:0000256" key="7">
    <source>
        <dbReference type="SAM" id="Phobius"/>
    </source>
</evidence>
<evidence type="ECO:0000313" key="8">
    <source>
        <dbReference type="EMBL" id="PIR08135.1"/>
    </source>
</evidence>
<dbReference type="InterPro" id="IPR018480">
    <property type="entry name" value="PNAcMuramoyl-5peptid_Trfase_CS"/>
</dbReference>
<evidence type="ECO:0000256" key="4">
    <source>
        <dbReference type="ARBA" id="ARBA00022989"/>
    </source>
</evidence>
<proteinExistence type="predicted"/>
<keyword evidence="6" id="KW-0479">Metal-binding</keyword>